<keyword evidence="6" id="KW-0539">Nucleus</keyword>
<keyword evidence="2" id="KW-0479">Metal-binding</keyword>
<dbReference type="InterPro" id="IPR013087">
    <property type="entry name" value="Znf_C2H2_type"/>
</dbReference>
<feature type="domain" description="C2H2-type" evidence="8">
    <location>
        <begin position="235"/>
        <end position="264"/>
    </location>
</feature>
<feature type="domain" description="C2H2-type" evidence="8">
    <location>
        <begin position="265"/>
        <end position="294"/>
    </location>
</feature>
<evidence type="ECO:0000256" key="4">
    <source>
        <dbReference type="ARBA" id="ARBA00022771"/>
    </source>
</evidence>
<evidence type="ECO:0000259" key="8">
    <source>
        <dbReference type="PROSITE" id="PS50157"/>
    </source>
</evidence>
<proteinExistence type="predicted"/>
<dbReference type="FunFam" id="3.30.160.60:FF:000125">
    <property type="entry name" value="Putative zinc finger protein 143"/>
    <property type="match status" value="2"/>
</dbReference>
<dbReference type="Pfam" id="PF00096">
    <property type="entry name" value="zf-C2H2"/>
    <property type="match status" value="5"/>
</dbReference>
<evidence type="ECO:0000256" key="3">
    <source>
        <dbReference type="ARBA" id="ARBA00022737"/>
    </source>
</evidence>
<comment type="subcellular location">
    <subcellularLocation>
        <location evidence="1">Nucleus</location>
    </subcellularLocation>
</comment>
<dbReference type="GO" id="GO:0000785">
    <property type="term" value="C:chromatin"/>
    <property type="evidence" value="ECO:0007669"/>
    <property type="project" value="UniProtKB-ARBA"/>
</dbReference>
<name>A0AAV7HFY3_COTGL</name>
<evidence type="ECO:0000256" key="2">
    <source>
        <dbReference type="ARBA" id="ARBA00022723"/>
    </source>
</evidence>
<feature type="domain" description="C2H2-type" evidence="8">
    <location>
        <begin position="323"/>
        <end position="352"/>
    </location>
</feature>
<dbReference type="GO" id="GO:0031519">
    <property type="term" value="C:PcG protein complex"/>
    <property type="evidence" value="ECO:0007669"/>
    <property type="project" value="TreeGrafter"/>
</dbReference>
<organism evidence="9 10">
    <name type="scientific">Cotesia glomerata</name>
    <name type="common">Lepidopteran parasitic wasp</name>
    <name type="synonym">Apanteles glomeratus</name>
    <dbReference type="NCBI Taxonomy" id="32391"/>
    <lineage>
        <taxon>Eukaryota</taxon>
        <taxon>Metazoa</taxon>
        <taxon>Ecdysozoa</taxon>
        <taxon>Arthropoda</taxon>
        <taxon>Hexapoda</taxon>
        <taxon>Insecta</taxon>
        <taxon>Pterygota</taxon>
        <taxon>Neoptera</taxon>
        <taxon>Endopterygota</taxon>
        <taxon>Hymenoptera</taxon>
        <taxon>Apocrita</taxon>
        <taxon>Ichneumonoidea</taxon>
        <taxon>Braconidae</taxon>
        <taxon>Microgastrinae</taxon>
        <taxon>Cotesia</taxon>
    </lineage>
</organism>
<evidence type="ECO:0000313" key="9">
    <source>
        <dbReference type="EMBL" id="KAH0535693.1"/>
    </source>
</evidence>
<accession>A0AAV7HFY3</accession>
<reference evidence="9 10" key="1">
    <citation type="journal article" date="2021" name="J. Hered.">
        <title>A chromosome-level genome assembly of the parasitoid wasp, Cotesia glomerata (Hymenoptera: Braconidae).</title>
        <authorList>
            <person name="Pinto B.J."/>
            <person name="Weis J.J."/>
            <person name="Gamble T."/>
            <person name="Ode P.J."/>
            <person name="Paul R."/>
            <person name="Zaspel J.M."/>
        </authorList>
    </citation>
    <scope>NUCLEOTIDE SEQUENCE [LARGE SCALE GENOMIC DNA]</scope>
    <source>
        <strain evidence="9">CgM1</strain>
    </source>
</reference>
<keyword evidence="5" id="KW-0862">Zinc</keyword>
<evidence type="ECO:0000256" key="5">
    <source>
        <dbReference type="ARBA" id="ARBA00022833"/>
    </source>
</evidence>
<dbReference type="EMBL" id="JAHXZJ010002982">
    <property type="protein sequence ID" value="KAH0535693.1"/>
    <property type="molecule type" value="Genomic_DNA"/>
</dbReference>
<evidence type="ECO:0000313" key="10">
    <source>
        <dbReference type="Proteomes" id="UP000826195"/>
    </source>
</evidence>
<sequence>MSLEDDGTTRDLICKPNFSLLHQSNETSEDVLECLSVMVNNEESQVQGILVNEHPLLGATLTAITLPDGSQAFVANDPEDLELKNPLDKATRTILISELSNLSNTPEQSDAGSSNQAEIPGVEIIDDATTTYMVTSHSENQLWELSGEKCGKSPNKEKIFVKKISQSAASQRTQYPCPRDGCEKVYSTLHHLKVHERSHTGQKPYECTFSSCDKSFSTGYSLKAHLRTHTGEKPYKCSAESCNKSFKTSGDLLKHVRTHTGERPFVCPYEGCGRSFTTSNIRKVHVRTHTGERPYQCSTCNKAFASATNYKNHVRIHSGEKPYACTIENCDKRFTEYSSLYKHHLVHTQQKPFECKLCFKRYRQNSTLVMHKRTAHALVEDGDEELNGDGDENEGEIETEEIEGIEGIFESNCDNLSNDQTEENAKDCELLIEGRNSGDNATQILFVGDSTQIAVLQHINFEEDFNEAEMDSTLEGLNIKIEDMEFGWN</sequence>
<dbReference type="FunFam" id="3.30.160.60:FF:000690">
    <property type="entry name" value="Zinc finger protein 354C"/>
    <property type="match status" value="1"/>
</dbReference>
<evidence type="ECO:0000256" key="7">
    <source>
        <dbReference type="PROSITE-ProRule" id="PRU00042"/>
    </source>
</evidence>
<dbReference type="GO" id="GO:0005667">
    <property type="term" value="C:transcription regulator complex"/>
    <property type="evidence" value="ECO:0007669"/>
    <property type="project" value="TreeGrafter"/>
</dbReference>
<dbReference type="Gene3D" id="3.30.160.60">
    <property type="entry name" value="Classic Zinc Finger"/>
    <property type="match status" value="7"/>
</dbReference>
<keyword evidence="3" id="KW-0677">Repeat</keyword>
<dbReference type="GO" id="GO:0040029">
    <property type="term" value="P:epigenetic regulation of gene expression"/>
    <property type="evidence" value="ECO:0007669"/>
    <property type="project" value="UniProtKB-ARBA"/>
</dbReference>
<dbReference type="GO" id="GO:0000978">
    <property type="term" value="F:RNA polymerase II cis-regulatory region sequence-specific DNA binding"/>
    <property type="evidence" value="ECO:0007669"/>
    <property type="project" value="TreeGrafter"/>
</dbReference>
<dbReference type="AlphaFoldDB" id="A0AAV7HFY3"/>
<dbReference type="SUPFAM" id="SSF57667">
    <property type="entry name" value="beta-beta-alpha zinc fingers"/>
    <property type="match status" value="3"/>
</dbReference>
<dbReference type="PROSITE" id="PS00028">
    <property type="entry name" value="ZINC_FINGER_C2H2_1"/>
    <property type="match status" value="7"/>
</dbReference>
<dbReference type="PANTHER" id="PTHR14003:SF23">
    <property type="entry name" value="ZINC FINGER PROTEIN 143"/>
    <property type="match status" value="1"/>
</dbReference>
<comment type="caution">
    <text evidence="9">The sequence shown here is derived from an EMBL/GenBank/DDBJ whole genome shotgun (WGS) entry which is preliminary data.</text>
</comment>
<dbReference type="Proteomes" id="UP000826195">
    <property type="component" value="Unassembled WGS sequence"/>
</dbReference>
<dbReference type="PANTHER" id="PTHR14003">
    <property type="entry name" value="TRANSCRIPTIONAL REPRESSOR PROTEIN YY"/>
    <property type="match status" value="1"/>
</dbReference>
<evidence type="ECO:0000256" key="6">
    <source>
        <dbReference type="ARBA" id="ARBA00023242"/>
    </source>
</evidence>
<dbReference type="GO" id="GO:0008270">
    <property type="term" value="F:zinc ion binding"/>
    <property type="evidence" value="ECO:0007669"/>
    <property type="project" value="UniProtKB-KW"/>
</dbReference>
<protein>
    <recommendedName>
        <fullName evidence="8">C2H2-type domain-containing protein</fullName>
    </recommendedName>
</protein>
<dbReference type="FunFam" id="3.30.160.60:FF:000072">
    <property type="entry name" value="zinc finger protein 143 isoform X1"/>
    <property type="match status" value="1"/>
</dbReference>
<feature type="domain" description="C2H2-type" evidence="8">
    <location>
        <begin position="175"/>
        <end position="204"/>
    </location>
</feature>
<feature type="domain" description="C2H2-type" evidence="8">
    <location>
        <begin position="295"/>
        <end position="322"/>
    </location>
</feature>
<dbReference type="GO" id="GO:0000981">
    <property type="term" value="F:DNA-binding transcription factor activity, RNA polymerase II-specific"/>
    <property type="evidence" value="ECO:0007669"/>
    <property type="project" value="TreeGrafter"/>
</dbReference>
<feature type="domain" description="C2H2-type" evidence="8">
    <location>
        <begin position="353"/>
        <end position="377"/>
    </location>
</feature>
<feature type="domain" description="C2H2-type" evidence="8">
    <location>
        <begin position="205"/>
        <end position="234"/>
    </location>
</feature>
<keyword evidence="10" id="KW-1185">Reference proteome</keyword>
<dbReference type="InterPro" id="IPR036236">
    <property type="entry name" value="Znf_C2H2_sf"/>
</dbReference>
<dbReference type="PROSITE" id="PS50157">
    <property type="entry name" value="ZINC_FINGER_C2H2_2"/>
    <property type="match status" value="7"/>
</dbReference>
<evidence type="ECO:0000256" key="1">
    <source>
        <dbReference type="ARBA" id="ARBA00004123"/>
    </source>
</evidence>
<gene>
    <name evidence="9" type="ORF">KQX54_018268</name>
</gene>
<dbReference type="GO" id="GO:0003682">
    <property type="term" value="F:chromatin binding"/>
    <property type="evidence" value="ECO:0007669"/>
    <property type="project" value="UniProtKB-ARBA"/>
</dbReference>
<keyword evidence="4 7" id="KW-0863">Zinc-finger</keyword>
<dbReference type="FunFam" id="3.30.160.60:FF:001102">
    <property type="entry name" value="Transcription factor IIIA"/>
    <property type="match status" value="2"/>
</dbReference>
<dbReference type="SMART" id="SM00355">
    <property type="entry name" value="ZnF_C2H2"/>
    <property type="match status" value="7"/>
</dbReference>